<dbReference type="PANTHER" id="PTHR43547">
    <property type="entry name" value="TWO-COMPONENT HISTIDINE KINASE"/>
    <property type="match status" value="1"/>
</dbReference>
<dbReference type="Gene3D" id="2.60.40.10">
    <property type="entry name" value="Immunoglobulins"/>
    <property type="match status" value="1"/>
</dbReference>
<reference evidence="14 15" key="1">
    <citation type="submission" date="2018-08" db="EMBL/GenBank/DDBJ databases">
        <title>A genome reference for cultivated species of the human gut microbiota.</title>
        <authorList>
            <person name="Zou Y."/>
            <person name="Xue W."/>
            <person name="Luo G."/>
        </authorList>
    </citation>
    <scope>NUCLEOTIDE SEQUENCE [LARGE SCALE GENOMIC DNA]</scope>
    <source>
        <strain evidence="14 15">AF16-14</strain>
    </source>
</reference>
<feature type="transmembrane region" description="Helical" evidence="10">
    <location>
        <begin position="801"/>
        <end position="827"/>
    </location>
</feature>
<dbReference type="GO" id="GO:0000155">
    <property type="term" value="F:phosphorelay sensor kinase activity"/>
    <property type="evidence" value="ECO:0007669"/>
    <property type="project" value="InterPro"/>
</dbReference>
<dbReference type="Gene3D" id="2.130.10.10">
    <property type="entry name" value="YVTN repeat-like/Quinoprotein amine dehydrogenase"/>
    <property type="match status" value="4"/>
</dbReference>
<keyword evidence="3 9" id="KW-0597">Phosphoprotein</keyword>
<evidence type="ECO:0000256" key="6">
    <source>
        <dbReference type="ARBA" id="ARBA00023015"/>
    </source>
</evidence>
<dbReference type="FunFam" id="1.10.287.130:FF:000045">
    <property type="entry name" value="Two-component system sensor histidine kinase/response regulator"/>
    <property type="match status" value="1"/>
</dbReference>
<dbReference type="SUPFAM" id="SSF52172">
    <property type="entry name" value="CheY-like"/>
    <property type="match status" value="1"/>
</dbReference>
<organism evidence="14 15">
    <name type="scientific">Odoribacter splanchnicus</name>
    <dbReference type="NCBI Taxonomy" id="28118"/>
    <lineage>
        <taxon>Bacteria</taxon>
        <taxon>Pseudomonadati</taxon>
        <taxon>Bacteroidota</taxon>
        <taxon>Bacteroidia</taxon>
        <taxon>Bacteroidales</taxon>
        <taxon>Odoribacteraceae</taxon>
        <taxon>Odoribacter</taxon>
    </lineage>
</organism>
<keyword evidence="7" id="KW-0238">DNA-binding</keyword>
<evidence type="ECO:0000256" key="1">
    <source>
        <dbReference type="ARBA" id="ARBA00000085"/>
    </source>
</evidence>
<keyword evidence="10" id="KW-0472">Membrane</keyword>
<dbReference type="Pfam" id="PF07494">
    <property type="entry name" value="Reg_prop"/>
    <property type="match status" value="5"/>
</dbReference>
<feature type="domain" description="Response regulatory" evidence="13">
    <location>
        <begin position="1118"/>
        <end position="1233"/>
    </location>
</feature>
<dbReference type="SUPFAM" id="SSF55874">
    <property type="entry name" value="ATPase domain of HSP90 chaperone/DNA topoisomerase II/histidine kinase"/>
    <property type="match status" value="1"/>
</dbReference>
<dbReference type="InterPro" id="IPR013783">
    <property type="entry name" value="Ig-like_fold"/>
</dbReference>
<dbReference type="InterPro" id="IPR003594">
    <property type="entry name" value="HATPase_dom"/>
</dbReference>
<dbReference type="InterPro" id="IPR001789">
    <property type="entry name" value="Sig_transdc_resp-reg_receiver"/>
</dbReference>
<dbReference type="PROSITE" id="PS00041">
    <property type="entry name" value="HTH_ARAC_FAMILY_1"/>
    <property type="match status" value="1"/>
</dbReference>
<evidence type="ECO:0000256" key="5">
    <source>
        <dbReference type="ARBA" id="ARBA00022777"/>
    </source>
</evidence>
<dbReference type="Pfam" id="PF00072">
    <property type="entry name" value="Response_reg"/>
    <property type="match status" value="1"/>
</dbReference>
<dbReference type="Gene3D" id="1.10.10.60">
    <property type="entry name" value="Homeodomain-like"/>
    <property type="match status" value="1"/>
</dbReference>
<dbReference type="InterPro" id="IPR005467">
    <property type="entry name" value="His_kinase_dom"/>
</dbReference>
<proteinExistence type="predicted"/>
<accession>A0A412TXJ6</accession>
<dbReference type="Pfam" id="PF12833">
    <property type="entry name" value="HTH_18"/>
    <property type="match status" value="1"/>
</dbReference>
<evidence type="ECO:0000313" key="14">
    <source>
        <dbReference type="EMBL" id="RGU58512.1"/>
    </source>
</evidence>
<evidence type="ECO:0000259" key="13">
    <source>
        <dbReference type="PROSITE" id="PS50110"/>
    </source>
</evidence>
<dbReference type="InterPro" id="IPR004358">
    <property type="entry name" value="Sig_transdc_His_kin-like_C"/>
</dbReference>
<dbReference type="SMART" id="SM00448">
    <property type="entry name" value="REC"/>
    <property type="match status" value="1"/>
</dbReference>
<dbReference type="SUPFAM" id="SSF63829">
    <property type="entry name" value="Calcium-dependent phosphotriesterase"/>
    <property type="match status" value="2"/>
</dbReference>
<dbReference type="EMBL" id="QRYC01000002">
    <property type="protein sequence ID" value="RGU58512.1"/>
    <property type="molecule type" value="Genomic_DNA"/>
</dbReference>
<comment type="caution">
    <text evidence="14">The sequence shown here is derived from an EMBL/GenBank/DDBJ whole genome shotgun (WGS) entry which is preliminary data.</text>
</comment>
<dbReference type="PROSITE" id="PS50109">
    <property type="entry name" value="HIS_KIN"/>
    <property type="match status" value="1"/>
</dbReference>
<dbReference type="FunFam" id="1.10.10.60:FF:000284">
    <property type="entry name" value="Two-component system sensor histidine kinase/response regulator"/>
    <property type="match status" value="1"/>
</dbReference>
<evidence type="ECO:0000256" key="2">
    <source>
        <dbReference type="ARBA" id="ARBA00012438"/>
    </source>
</evidence>
<dbReference type="Pfam" id="PF00512">
    <property type="entry name" value="HisKA"/>
    <property type="match status" value="1"/>
</dbReference>
<dbReference type="InterPro" id="IPR036097">
    <property type="entry name" value="HisK_dim/P_sf"/>
</dbReference>
<evidence type="ECO:0000256" key="4">
    <source>
        <dbReference type="ARBA" id="ARBA00022679"/>
    </source>
</evidence>
<sequence length="1366" mass="154500">MIIFLNLKQKKGNRQRGMCYITINQMIMKTFVFILFFLSLASLSPTFGIPSQFRHYTVENGLSSNAVQCLLQDRTGYIWCGTSDGLNRFDSRHFKTFRHIPGDTASLGNNVIHSLFEDSKGNLWIGTENGVFRYRVSEEKFSTFHLPDIPDRLSQKIIYSIKEDQLGKIWISVYGSGVFRYNPSDGKIKHYSHDINDEKSLISNLTTKILIDHTGDIWIATHDQGVCKYDPFTDSFFRIDATDKQRGYTARYIYALCEDSFGNIWLCDNGLFKYDKTTRNCTACLPPADEPITYIHFITEIQPGILLIGSNSGLTQYNLAENTFSTIGYNVLFPQGLNDGIVYSILKDREGGIWVGTNAGGINYLTPGTNWFNTFCYTPGKTSAPGKVINSFCENTDGTIWIGTDNKGLWNYNPHDQSFTPVCLDAKNPDLSVHALYCDRHELWVGTYAHGVYRLNSATGKVTNYSDKNIKGLNPGSVYAIYKDSSGRLWFGTQTGILYYDIFSNSFVTIADLGYNSYITDITEDANHTIWFASQGKGLISYDLKTSTLKFHSNDQTGLPQSIVCLCSDQGKLRIGTGGYGLYTYNPADHSFTRHPDPLFRTHTTIQTIISSYNELWITTNAGLLRFNTSDGTISYYNQEDGLVCLPFTNQAGLQTSGGQIYIGGSNGFNVFHPQSIRKNEVIPHIVFTAFRLFNQDITIGGHSVLQAQIDRQRSVILPHNEAVFSIEFVTTSYCAPSKNKYKYMLKGFDKTWNNTDNQNNIATYTNLSPGNYTFQVMACNNDEVWNPEKAEIRITILPPWWLSNGMLVVYGILIVLAIALGYALLLQRTNRRHRNKIAALHHENERKLFDAKIGFFTHITHEIRTPVTLILAPVEEIMRQKNIPEEIRDDLEVVKRNSERLLDLVNQILDFTKAEQEAFSSQNTWFDIDDLVEKTVQRFTPAAQQKGIQLSHDTPQPIRICTDREALTKVLSNLLTNAMKFTKDRILVSLTENPEAHTVTISVEDNGTGIKPTEKEKIFNLFYQSANKPQLPNKGFGIGLAIVSLLVKRMMGKIEVESEENRFTRFRITLPQDEQNDLSISVTSPDKTAALQEVKAEDPIEPAGTEKTDKDGKKAGTVLIVEDNEEFISYLTRVIGQRYHIHTAGNGEEALKSLENLKPDIIISDVMMPVMDGIELCKRIKRDINLSHIPVILLTARTDTASKIAGLENGADVYIEKPVSVSYLYAQMVSLLENRNKLRCLFSEKPFTPINTLTETQADEKWFNRLNEIIQENISNTEFSVDQLTRSVNMSRTLLYAKVKAVTGLTPNEFIRLVRLRKAAEYLAGNEYKINEICYMVGFNSPSYFAKCFQNQFGVLPKDFINNTN</sequence>
<evidence type="ECO:0000256" key="7">
    <source>
        <dbReference type="ARBA" id="ARBA00023125"/>
    </source>
</evidence>
<gene>
    <name evidence="14" type="ORF">DWW57_02015</name>
</gene>
<dbReference type="PROSITE" id="PS01124">
    <property type="entry name" value="HTH_ARAC_FAMILY_2"/>
    <property type="match status" value="1"/>
</dbReference>
<dbReference type="Proteomes" id="UP000284243">
    <property type="component" value="Unassembled WGS sequence"/>
</dbReference>
<dbReference type="InterPro" id="IPR018060">
    <property type="entry name" value="HTH_AraC"/>
</dbReference>
<evidence type="ECO:0000256" key="9">
    <source>
        <dbReference type="PROSITE-ProRule" id="PRU00169"/>
    </source>
</evidence>
<dbReference type="SUPFAM" id="SSF47384">
    <property type="entry name" value="Homodimeric domain of signal transducing histidine kinase"/>
    <property type="match status" value="1"/>
</dbReference>
<dbReference type="Pfam" id="PF02518">
    <property type="entry name" value="HATPase_c"/>
    <property type="match status" value="1"/>
</dbReference>
<protein>
    <recommendedName>
        <fullName evidence="2">histidine kinase</fullName>
        <ecNumber evidence="2">2.7.13.3</ecNumber>
    </recommendedName>
</protein>
<dbReference type="InterPro" id="IPR011110">
    <property type="entry name" value="Reg_prop"/>
</dbReference>
<dbReference type="PANTHER" id="PTHR43547:SF2">
    <property type="entry name" value="HYBRID SIGNAL TRANSDUCTION HISTIDINE KINASE C"/>
    <property type="match status" value="1"/>
</dbReference>
<dbReference type="GO" id="GO:0043565">
    <property type="term" value="F:sequence-specific DNA binding"/>
    <property type="evidence" value="ECO:0007669"/>
    <property type="project" value="InterPro"/>
</dbReference>
<feature type="domain" description="Histidine kinase" evidence="12">
    <location>
        <begin position="859"/>
        <end position="1075"/>
    </location>
</feature>
<dbReference type="InterPro" id="IPR003661">
    <property type="entry name" value="HisK_dim/P_dom"/>
</dbReference>
<dbReference type="FunFam" id="3.30.565.10:FF:000006">
    <property type="entry name" value="Sensor histidine kinase WalK"/>
    <property type="match status" value="1"/>
</dbReference>
<evidence type="ECO:0000259" key="11">
    <source>
        <dbReference type="PROSITE" id="PS01124"/>
    </source>
</evidence>
<dbReference type="InterPro" id="IPR015943">
    <property type="entry name" value="WD40/YVTN_repeat-like_dom_sf"/>
</dbReference>
<dbReference type="InterPro" id="IPR009057">
    <property type="entry name" value="Homeodomain-like_sf"/>
</dbReference>
<dbReference type="PRINTS" id="PR00344">
    <property type="entry name" value="BCTRLSENSOR"/>
</dbReference>
<dbReference type="FunFam" id="2.60.40.10:FF:000791">
    <property type="entry name" value="Two-component system sensor histidine kinase/response regulator"/>
    <property type="match status" value="1"/>
</dbReference>
<dbReference type="InterPro" id="IPR011123">
    <property type="entry name" value="Y_Y_Y"/>
</dbReference>
<keyword evidence="10" id="KW-1133">Transmembrane helix</keyword>
<keyword evidence="6" id="KW-0805">Transcription regulation</keyword>
<feature type="domain" description="HTH araC/xylS-type" evidence="11">
    <location>
        <begin position="1265"/>
        <end position="1364"/>
    </location>
</feature>
<evidence type="ECO:0000256" key="10">
    <source>
        <dbReference type="SAM" id="Phobius"/>
    </source>
</evidence>
<dbReference type="Gene3D" id="3.30.565.10">
    <property type="entry name" value="Histidine kinase-like ATPase, C-terminal domain"/>
    <property type="match status" value="1"/>
</dbReference>
<dbReference type="CDD" id="cd00082">
    <property type="entry name" value="HisKA"/>
    <property type="match status" value="1"/>
</dbReference>
<dbReference type="CDD" id="cd00146">
    <property type="entry name" value="PKD"/>
    <property type="match status" value="1"/>
</dbReference>
<keyword evidence="5 14" id="KW-0418">Kinase</keyword>
<dbReference type="PROSITE" id="PS50110">
    <property type="entry name" value="RESPONSE_REGULATORY"/>
    <property type="match status" value="1"/>
</dbReference>
<name>A0A412TXJ6_9BACT</name>
<comment type="catalytic activity">
    <reaction evidence="1">
        <text>ATP + protein L-histidine = ADP + protein N-phospho-L-histidine.</text>
        <dbReference type="EC" id="2.7.13.3"/>
    </reaction>
</comment>
<dbReference type="InterPro" id="IPR036890">
    <property type="entry name" value="HATPase_C_sf"/>
</dbReference>
<dbReference type="SUPFAM" id="SSF46689">
    <property type="entry name" value="Homeodomain-like"/>
    <property type="match status" value="1"/>
</dbReference>
<dbReference type="SMART" id="SM00388">
    <property type="entry name" value="HisKA"/>
    <property type="match status" value="1"/>
</dbReference>
<dbReference type="CDD" id="cd17574">
    <property type="entry name" value="REC_OmpR"/>
    <property type="match status" value="1"/>
</dbReference>
<dbReference type="Gene3D" id="3.40.50.2300">
    <property type="match status" value="1"/>
</dbReference>
<dbReference type="InterPro" id="IPR018062">
    <property type="entry name" value="HTH_AraC-typ_CS"/>
</dbReference>
<dbReference type="Gene3D" id="1.10.287.130">
    <property type="match status" value="1"/>
</dbReference>
<keyword evidence="8" id="KW-0804">Transcription</keyword>
<evidence type="ECO:0000313" key="15">
    <source>
        <dbReference type="Proteomes" id="UP000284243"/>
    </source>
</evidence>
<evidence type="ECO:0000256" key="8">
    <source>
        <dbReference type="ARBA" id="ARBA00023163"/>
    </source>
</evidence>
<evidence type="ECO:0000256" key="3">
    <source>
        <dbReference type="ARBA" id="ARBA00022553"/>
    </source>
</evidence>
<dbReference type="SMART" id="SM00342">
    <property type="entry name" value="HTH_ARAC"/>
    <property type="match status" value="1"/>
</dbReference>
<keyword evidence="4" id="KW-0808">Transferase</keyword>
<dbReference type="InterPro" id="IPR011006">
    <property type="entry name" value="CheY-like_superfamily"/>
</dbReference>
<evidence type="ECO:0000259" key="12">
    <source>
        <dbReference type="PROSITE" id="PS50109"/>
    </source>
</evidence>
<dbReference type="Pfam" id="PF07495">
    <property type="entry name" value="Y_Y_Y"/>
    <property type="match status" value="1"/>
</dbReference>
<feature type="modified residue" description="4-aspartylphosphate" evidence="9">
    <location>
        <position position="1166"/>
    </location>
</feature>
<dbReference type="GO" id="GO:0003700">
    <property type="term" value="F:DNA-binding transcription factor activity"/>
    <property type="evidence" value="ECO:0007669"/>
    <property type="project" value="InterPro"/>
</dbReference>
<dbReference type="EC" id="2.7.13.3" evidence="2"/>
<dbReference type="SMART" id="SM00387">
    <property type="entry name" value="HATPase_c"/>
    <property type="match status" value="1"/>
</dbReference>
<keyword evidence="10" id="KW-0812">Transmembrane</keyword>